<name>A0A2K9NMG3_BACTC</name>
<dbReference type="KEGG" id="bsto:C0V70_00870"/>
<gene>
    <name evidence="1" type="ORF">C0V70_00870</name>
</gene>
<evidence type="ECO:0000313" key="1">
    <source>
        <dbReference type="EMBL" id="AUN96682.1"/>
    </source>
</evidence>
<organism evidence="1 2">
    <name type="scientific">Bacteriovorax stolpii</name>
    <name type="common">Bdellovibrio stolpii</name>
    <dbReference type="NCBI Taxonomy" id="960"/>
    <lineage>
        <taxon>Bacteria</taxon>
        <taxon>Pseudomonadati</taxon>
        <taxon>Bdellovibrionota</taxon>
        <taxon>Bacteriovoracia</taxon>
        <taxon>Bacteriovoracales</taxon>
        <taxon>Bacteriovoracaceae</taxon>
        <taxon>Bacteriovorax</taxon>
    </lineage>
</organism>
<accession>A0A2K9NMG3</accession>
<evidence type="ECO:0000313" key="2">
    <source>
        <dbReference type="Proteomes" id="UP000235584"/>
    </source>
</evidence>
<reference evidence="1 2" key="1">
    <citation type="submission" date="2018-01" db="EMBL/GenBank/DDBJ databases">
        <title>Complete genome sequence of Bacteriovorax stolpii DSM12778.</title>
        <authorList>
            <person name="Tang B."/>
            <person name="Chang J."/>
        </authorList>
    </citation>
    <scope>NUCLEOTIDE SEQUENCE [LARGE SCALE GENOMIC DNA]</scope>
    <source>
        <strain evidence="1 2">DSM 12778</strain>
    </source>
</reference>
<dbReference type="EMBL" id="CP025704">
    <property type="protein sequence ID" value="AUN96682.1"/>
    <property type="molecule type" value="Genomic_DNA"/>
</dbReference>
<proteinExistence type="predicted"/>
<keyword evidence="2" id="KW-1185">Reference proteome</keyword>
<dbReference type="Proteomes" id="UP000235584">
    <property type="component" value="Chromosome"/>
</dbReference>
<sequence length="268" mass="30137">MIETSLGAKPLPALSKKDPVVSQVAADLKDLLAQFKDPKKGLKIISVKTSIHEKTLNRLLNEENRASYMTIFKLYRYILDENDDAKILDLAPEVIKNYLVQSNPQLLTEQITFSSGIDQELAKNPVFGEIYILCGTGPLSKNELLTRFGHYGLSILEKMLKQQVLKESGFEVYELGKNQANFGPESIINLGTHLALNHVKKINGDLLDQNFMGLYAEGLSDEAYKQWLKIDQEAFRKKVALSSNKNNLGPIRAFTFMTTDSLNIEVEK</sequence>
<protein>
    <submittedName>
        <fullName evidence="1">Uncharacterized protein</fullName>
    </submittedName>
</protein>
<dbReference type="AlphaFoldDB" id="A0A2K9NMG3"/>